<dbReference type="Pfam" id="PF05860">
    <property type="entry name" value="TPS"/>
    <property type="match status" value="1"/>
</dbReference>
<evidence type="ECO:0000313" key="3">
    <source>
        <dbReference type="EMBL" id="AOW98200.1"/>
    </source>
</evidence>
<feature type="region of interest" description="Disordered" evidence="1">
    <location>
        <begin position="551"/>
        <end position="609"/>
    </location>
</feature>
<dbReference type="STRING" id="1458985.BJP34_00965"/>
<evidence type="ECO:0000259" key="2">
    <source>
        <dbReference type="SMART" id="SM00912"/>
    </source>
</evidence>
<dbReference type="InterPro" id="IPR011050">
    <property type="entry name" value="Pectin_lyase_fold/virulence"/>
</dbReference>
<dbReference type="SUPFAM" id="SSF51126">
    <property type="entry name" value="Pectin lyase-like"/>
    <property type="match status" value="2"/>
</dbReference>
<evidence type="ECO:0000313" key="4">
    <source>
        <dbReference type="Proteomes" id="UP000177870"/>
    </source>
</evidence>
<organism evidence="3 4">
    <name type="scientific">Moorena producens PAL-8-15-08-1</name>
    <dbReference type="NCBI Taxonomy" id="1458985"/>
    <lineage>
        <taxon>Bacteria</taxon>
        <taxon>Bacillati</taxon>
        <taxon>Cyanobacteriota</taxon>
        <taxon>Cyanophyceae</taxon>
        <taxon>Coleofasciculales</taxon>
        <taxon>Coleofasciculaceae</taxon>
        <taxon>Moorena</taxon>
    </lineage>
</organism>
<dbReference type="InterPro" id="IPR012334">
    <property type="entry name" value="Pectin_lyas_fold"/>
</dbReference>
<feature type="domain" description="Filamentous haemagglutinin FhaB/tRNA nuclease CdiA-like TPS" evidence="2">
    <location>
        <begin position="49"/>
        <end position="158"/>
    </location>
</feature>
<dbReference type="OrthoDB" id="518142at2"/>
<gene>
    <name evidence="3" type="ORF">BJP34_00965</name>
</gene>
<dbReference type="EMBL" id="CP017599">
    <property type="protein sequence ID" value="AOW98200.1"/>
    <property type="molecule type" value="Genomic_DNA"/>
</dbReference>
<dbReference type="InterPro" id="IPR008638">
    <property type="entry name" value="FhaB/CdiA-like_TPS"/>
</dbReference>
<sequence>MALDVLKRYNTQLGLALCLGISGAYAFPINQAHAQITPDTTLPPAERSLLDLGSGEINGKIVDLIKGGAIRDINLFHSFLEFNVTDGQRVYFANPAGIENIISRVTGANPSNILGTLGVDGGANLFLINPKGIFFGDKAKLDVSGSFVGTTADGIGFGNQGVFSASNPEPPSPLLRVNPNVFFFNQIPGDINTSKAKLEKLAVNNLLLLGGDVEVKDSKISTNQGGNILLAGLGAPGQVALTRDGNKLGLDFPDAVKKGNVRVTNSAIETFVAKDSNVDGGDIRIIAESLEVETSNRDQGIFTKTENNGHQSGDIIISADNSVLIKSTAREKRQGIFTTTEQEGGEGGKITIDTGSLTIETARREQGIFTVTNVNDQKGGDIIITADDSVSIIASSGNNQHGIFTFTDKKGGPGGSIEITTGSLMIESEKPTPGISTRADGDGDSGSITIDVSGDVLLKDKGTIQTQQRNQRKGRPRDISLKVDGNVTLADNSRIQIENKGNGAGGKITILAGGAVELKFGSQIESITTEKAKGDSGGIEIEADSILIDARNPRDPESKRGRARIAAGSKSKAGGNAGSVDIRVGSLTMIGPNRSGSDGINTNTSGDGNAGKITIIVEGDFIMTDRAQIEIRSQRGSTGDANDIIIEAGSLFLSNRSLIDAQTLKNSQGNPGNISITVKDKIELTNSDIKTAVGPNAGNPERAKNTPGGVGNITITARSLYLKDSGKLEALTKGKLPAGNITVNATDFVEISGKNQSRIVTETQKGAKGKGGRIDITTKTLNLSDGGVLNARSESEFDGGDINIDADQVQLTDSA</sequence>
<dbReference type="Proteomes" id="UP000177870">
    <property type="component" value="Chromosome"/>
</dbReference>
<feature type="region of interest" description="Disordered" evidence="1">
    <location>
        <begin position="691"/>
        <end position="710"/>
    </location>
</feature>
<dbReference type="NCBIfam" id="TIGR01901">
    <property type="entry name" value="adhes_NPXG"/>
    <property type="match status" value="1"/>
</dbReference>
<feature type="compositionally biased region" description="Polar residues" evidence="1">
    <location>
        <begin position="594"/>
        <end position="607"/>
    </location>
</feature>
<accession>A0A1D8TKM4</accession>
<proteinExistence type="predicted"/>
<name>A0A1D8TKM4_9CYAN</name>
<dbReference type="AlphaFoldDB" id="A0A1D8TKM4"/>
<reference evidence="4" key="1">
    <citation type="submission" date="2016-10" db="EMBL/GenBank/DDBJ databases">
        <title>Comparative genomics uncovers the prolific and rare metabolic potential of the cyanobacterial genus Moorea.</title>
        <authorList>
            <person name="Leao T."/>
            <person name="Castelao G."/>
            <person name="Korobeynikov A."/>
            <person name="Monroe E.A."/>
            <person name="Podell S."/>
            <person name="Glukhov E."/>
            <person name="Allen E."/>
            <person name="Gerwick W.H."/>
            <person name="Gerwick L."/>
        </authorList>
    </citation>
    <scope>NUCLEOTIDE SEQUENCE [LARGE SCALE GENOMIC DNA]</scope>
    <source>
        <strain evidence="4">PAL-8-15-08-1</strain>
    </source>
</reference>
<protein>
    <recommendedName>
        <fullName evidence="2">Filamentous haemagglutinin FhaB/tRNA nuclease CdiA-like TPS domain-containing protein</fullName>
    </recommendedName>
</protein>
<dbReference type="RefSeq" id="WP_070390711.1">
    <property type="nucleotide sequence ID" value="NZ_CP017599.1"/>
</dbReference>
<dbReference type="KEGG" id="mpro:BJP34_00965"/>
<evidence type="ECO:0000256" key="1">
    <source>
        <dbReference type="SAM" id="MobiDB-lite"/>
    </source>
</evidence>
<dbReference type="SMART" id="SM00912">
    <property type="entry name" value="Haemagg_act"/>
    <property type="match status" value="1"/>
</dbReference>
<dbReference type="Gene3D" id="2.160.20.10">
    <property type="entry name" value="Single-stranded right-handed beta-helix, Pectin lyase-like"/>
    <property type="match status" value="3"/>
</dbReference>
<feature type="compositionally biased region" description="Basic and acidic residues" evidence="1">
    <location>
        <begin position="551"/>
        <end position="560"/>
    </location>
</feature>